<dbReference type="PROSITE" id="PS00154">
    <property type="entry name" value="ATPASE_E1_E2"/>
    <property type="match status" value="1"/>
</dbReference>
<comment type="subcellular location">
    <subcellularLocation>
        <location evidence="1">Membrane</location>
        <topology evidence="1">Multi-pass membrane protein</topology>
    </subcellularLocation>
</comment>
<dbReference type="GO" id="GO:0005524">
    <property type="term" value="F:ATP binding"/>
    <property type="evidence" value="ECO:0007669"/>
    <property type="project" value="UniProtKB-KW"/>
</dbReference>
<dbReference type="GO" id="GO:0015662">
    <property type="term" value="F:P-type ion transporter activity"/>
    <property type="evidence" value="ECO:0007669"/>
    <property type="project" value="UniProtKB-ARBA"/>
</dbReference>
<evidence type="ECO:0000259" key="9">
    <source>
        <dbReference type="SMART" id="SM00831"/>
    </source>
</evidence>
<proteinExistence type="predicted"/>
<dbReference type="InterPro" id="IPR023214">
    <property type="entry name" value="HAD_sf"/>
</dbReference>
<dbReference type="InterPro" id="IPR018303">
    <property type="entry name" value="ATPase_P-typ_P_site"/>
</dbReference>
<name>A0A7X7LUN5_9RHOO</name>
<dbReference type="PRINTS" id="PR00121">
    <property type="entry name" value="NAKATPASE"/>
</dbReference>
<evidence type="ECO:0000256" key="1">
    <source>
        <dbReference type="ARBA" id="ARBA00004141"/>
    </source>
</evidence>
<evidence type="ECO:0000256" key="8">
    <source>
        <dbReference type="SAM" id="Phobius"/>
    </source>
</evidence>
<keyword evidence="4" id="KW-0067">ATP-binding</keyword>
<comment type="caution">
    <text evidence="10">The sequence shown here is derived from an EMBL/GenBank/DDBJ whole genome shotgun (WGS) entry which is preliminary data.</text>
</comment>
<dbReference type="AlphaFoldDB" id="A0A7X7LUN5"/>
<dbReference type="InterPro" id="IPR023299">
    <property type="entry name" value="ATPase_P-typ_cyto_dom_N"/>
</dbReference>
<dbReference type="Proteomes" id="UP000536534">
    <property type="component" value="Unassembled WGS sequence"/>
</dbReference>
<dbReference type="InterPro" id="IPR001757">
    <property type="entry name" value="P_typ_ATPase"/>
</dbReference>
<reference evidence="10 11" key="1">
    <citation type="journal article" date="2020" name="Biotechnol. Biofuels">
        <title>New insights from the biogas microbiome by comprehensive genome-resolved metagenomics of nearly 1600 species originating from multiple anaerobic digesters.</title>
        <authorList>
            <person name="Campanaro S."/>
            <person name="Treu L."/>
            <person name="Rodriguez-R L.M."/>
            <person name="Kovalovszki A."/>
            <person name="Ziels R.M."/>
            <person name="Maus I."/>
            <person name="Zhu X."/>
            <person name="Kougias P.G."/>
            <person name="Basile A."/>
            <person name="Luo G."/>
            <person name="Schluter A."/>
            <person name="Konstantinidis K.T."/>
            <person name="Angelidaki I."/>
        </authorList>
    </citation>
    <scope>NUCLEOTIDE SEQUENCE [LARGE SCALE GENOMIC DNA]</scope>
    <source>
        <strain evidence="10">AS06rmzACSIP_256</strain>
    </source>
</reference>
<protein>
    <submittedName>
        <fullName evidence="10">HAD-IC family P-type ATPase</fullName>
    </submittedName>
</protein>
<dbReference type="PRINTS" id="PR00119">
    <property type="entry name" value="CATATPASE"/>
</dbReference>
<gene>
    <name evidence="10" type="ORF">GX576_04015</name>
</gene>
<evidence type="ECO:0000256" key="6">
    <source>
        <dbReference type="ARBA" id="ARBA00022989"/>
    </source>
</evidence>
<dbReference type="SUPFAM" id="SSF81653">
    <property type="entry name" value="Calcium ATPase, transduction domain A"/>
    <property type="match status" value="1"/>
</dbReference>
<dbReference type="Pfam" id="PF00690">
    <property type="entry name" value="Cation_ATPase_N"/>
    <property type="match status" value="1"/>
</dbReference>
<dbReference type="PANTHER" id="PTHR42861">
    <property type="entry name" value="CALCIUM-TRANSPORTING ATPASE"/>
    <property type="match status" value="1"/>
</dbReference>
<dbReference type="GO" id="GO:0016887">
    <property type="term" value="F:ATP hydrolysis activity"/>
    <property type="evidence" value="ECO:0007669"/>
    <property type="project" value="InterPro"/>
</dbReference>
<dbReference type="InterPro" id="IPR023298">
    <property type="entry name" value="ATPase_P-typ_TM_dom_sf"/>
</dbReference>
<dbReference type="Pfam" id="PF00122">
    <property type="entry name" value="E1-E2_ATPase"/>
    <property type="match status" value="1"/>
</dbReference>
<keyword evidence="5" id="KW-1278">Translocase</keyword>
<dbReference type="SUPFAM" id="SSF81665">
    <property type="entry name" value="Calcium ATPase, transmembrane domain M"/>
    <property type="match status" value="1"/>
</dbReference>
<feature type="non-terminal residue" evidence="10">
    <location>
        <position position="470"/>
    </location>
</feature>
<dbReference type="Gene3D" id="2.70.150.10">
    <property type="entry name" value="Calcium-transporting ATPase, cytoplasmic transduction domain A"/>
    <property type="match status" value="1"/>
</dbReference>
<dbReference type="SMART" id="SM00831">
    <property type="entry name" value="Cation_ATPase_N"/>
    <property type="match status" value="1"/>
</dbReference>
<dbReference type="InterPro" id="IPR059000">
    <property type="entry name" value="ATPase_P-type_domA"/>
</dbReference>
<feature type="transmembrane region" description="Helical" evidence="8">
    <location>
        <begin position="72"/>
        <end position="90"/>
    </location>
</feature>
<evidence type="ECO:0000256" key="3">
    <source>
        <dbReference type="ARBA" id="ARBA00022741"/>
    </source>
</evidence>
<dbReference type="Gene3D" id="3.40.1110.10">
    <property type="entry name" value="Calcium-transporting ATPase, cytoplasmic domain N"/>
    <property type="match status" value="1"/>
</dbReference>
<dbReference type="Gene3D" id="1.20.1110.10">
    <property type="entry name" value="Calcium-transporting ATPase, transmembrane domain"/>
    <property type="match status" value="1"/>
</dbReference>
<dbReference type="InterPro" id="IPR004014">
    <property type="entry name" value="ATPase_P-typ_cation-transptr_N"/>
</dbReference>
<dbReference type="SUPFAM" id="SSF81660">
    <property type="entry name" value="Metal cation-transporting ATPase, ATP-binding domain N"/>
    <property type="match status" value="1"/>
</dbReference>
<dbReference type="Gene3D" id="3.40.50.1000">
    <property type="entry name" value="HAD superfamily/HAD-like"/>
    <property type="match status" value="1"/>
</dbReference>
<dbReference type="FunFam" id="3.40.50.1000:FF:000001">
    <property type="entry name" value="Phospholipid-transporting ATPase IC"/>
    <property type="match status" value="1"/>
</dbReference>
<keyword evidence="6 8" id="KW-1133">Transmembrane helix</keyword>
<feature type="transmembrane region" description="Helical" evidence="8">
    <location>
        <begin position="96"/>
        <end position="112"/>
    </location>
</feature>
<feature type="transmembrane region" description="Helical" evidence="8">
    <location>
        <begin position="260"/>
        <end position="277"/>
    </location>
</feature>
<dbReference type="NCBIfam" id="TIGR01494">
    <property type="entry name" value="ATPase_P-type"/>
    <property type="match status" value="1"/>
</dbReference>
<evidence type="ECO:0000256" key="5">
    <source>
        <dbReference type="ARBA" id="ARBA00022967"/>
    </source>
</evidence>
<dbReference type="Pfam" id="PF13246">
    <property type="entry name" value="Cation_ATPase"/>
    <property type="match status" value="1"/>
</dbReference>
<keyword evidence="3" id="KW-0547">Nucleotide-binding</keyword>
<evidence type="ECO:0000313" key="10">
    <source>
        <dbReference type="EMBL" id="NLF53559.1"/>
    </source>
</evidence>
<accession>A0A7X7LUN5</accession>
<dbReference type="GO" id="GO:0016020">
    <property type="term" value="C:membrane"/>
    <property type="evidence" value="ECO:0007669"/>
    <property type="project" value="UniProtKB-SubCell"/>
</dbReference>
<sequence length="470" mass="49265">MDDAGVPGTSTASAERREWHALSVGSAARGLGVDPARGLSAAEAGARFERHGPNRLAATPPRPAWLKFLDQFRSLLILVLIGAAVLAGAVGEIRDALVIGAVVLINAALGFVQEHRAEAALAALSNMLAPVARVRRDGRTVELPADKLVPGDVLLLEAGDRVPADGRVIVAHGAEVAEAALTGESHPVAKRHDEIDRGAALAERSNLVFMNTVLTRGRLEAMVTDTGMRTEMGRLAGMLAEEAESATPLQQQLDRLGKRLAAIAGVVVGLMFAVGVARGEDLMQTAMTAIALAVAAIPEGLPAVVTVTLALGMRRMAGRNAIVKKLAAVETLGCTTVICSDKTGTLTLNQMTARGLFFQDRRFSVEGEGYDGEGRIAADDGEATPDLVPLLMPAALCADARINGGTLIGDPTEGALLALVSRAGADAEGLADAMPRFAEIPFDAEHKFMATFHRDDERVRMWLKGAPDVV</sequence>
<dbReference type="InterPro" id="IPR008250">
    <property type="entry name" value="ATPase_P-typ_transduc_dom_A_sf"/>
</dbReference>
<evidence type="ECO:0000313" key="11">
    <source>
        <dbReference type="Proteomes" id="UP000536534"/>
    </source>
</evidence>
<feature type="domain" description="Cation-transporting P-type ATPase N-terminal" evidence="9">
    <location>
        <begin position="18"/>
        <end position="92"/>
    </location>
</feature>
<evidence type="ECO:0000256" key="2">
    <source>
        <dbReference type="ARBA" id="ARBA00022692"/>
    </source>
</evidence>
<keyword evidence="7 8" id="KW-0472">Membrane</keyword>
<organism evidence="10 11">
    <name type="scientific">Thauera phenolivorans</name>
    <dbReference type="NCBI Taxonomy" id="1792543"/>
    <lineage>
        <taxon>Bacteria</taxon>
        <taxon>Pseudomonadati</taxon>
        <taxon>Pseudomonadota</taxon>
        <taxon>Betaproteobacteria</taxon>
        <taxon>Rhodocyclales</taxon>
        <taxon>Zoogloeaceae</taxon>
        <taxon>Thauera</taxon>
    </lineage>
</organism>
<evidence type="ECO:0000256" key="7">
    <source>
        <dbReference type="ARBA" id="ARBA00023136"/>
    </source>
</evidence>
<dbReference type="EMBL" id="JAAYYV010000106">
    <property type="protein sequence ID" value="NLF53559.1"/>
    <property type="molecule type" value="Genomic_DNA"/>
</dbReference>
<evidence type="ECO:0000256" key="4">
    <source>
        <dbReference type="ARBA" id="ARBA00022840"/>
    </source>
</evidence>
<feature type="transmembrane region" description="Helical" evidence="8">
    <location>
        <begin position="289"/>
        <end position="311"/>
    </location>
</feature>
<keyword evidence="2 8" id="KW-0812">Transmembrane</keyword>